<protein>
    <submittedName>
        <fullName evidence="15">Uncharacterized protein</fullName>
    </submittedName>
</protein>
<dbReference type="FunFam" id="3.30.160.60:FF:000100">
    <property type="entry name" value="Zinc finger 45-like"/>
    <property type="match status" value="2"/>
</dbReference>
<feature type="domain" description="C2H2-type" evidence="13">
    <location>
        <begin position="1465"/>
        <end position="1493"/>
    </location>
</feature>
<feature type="domain" description="C2H2-type" evidence="13">
    <location>
        <begin position="1578"/>
        <end position="1605"/>
    </location>
</feature>
<feature type="domain" description="C2H2-type" evidence="13">
    <location>
        <begin position="650"/>
        <end position="677"/>
    </location>
</feature>
<keyword evidence="9" id="KW-0539">Nucleus</keyword>
<keyword evidence="8" id="KW-0238">DNA-binding</keyword>
<evidence type="ECO:0000256" key="11">
    <source>
        <dbReference type="PROSITE-ProRule" id="PRU01263"/>
    </source>
</evidence>
<dbReference type="STRING" id="543379.A0A232F202"/>
<dbReference type="GO" id="GO:0040029">
    <property type="term" value="P:epigenetic regulation of gene expression"/>
    <property type="evidence" value="ECO:0007669"/>
    <property type="project" value="UniProtKB-ARBA"/>
</dbReference>
<evidence type="ECO:0000313" key="15">
    <source>
        <dbReference type="EMBL" id="OXU24467.1"/>
    </source>
</evidence>
<keyword evidence="7" id="KW-0832">Ubl conjugation</keyword>
<dbReference type="GO" id="GO:0000785">
    <property type="term" value="C:chromatin"/>
    <property type="evidence" value="ECO:0007669"/>
    <property type="project" value="UniProtKB-ARBA"/>
</dbReference>
<feature type="domain" description="C2H2-type" evidence="13">
    <location>
        <begin position="1233"/>
        <end position="1260"/>
    </location>
</feature>
<feature type="compositionally biased region" description="Basic and acidic residues" evidence="12">
    <location>
        <begin position="1359"/>
        <end position="1373"/>
    </location>
</feature>
<feature type="compositionally biased region" description="Acidic residues" evidence="12">
    <location>
        <begin position="1399"/>
        <end position="1408"/>
    </location>
</feature>
<organism evidence="15 16">
    <name type="scientific">Trichomalopsis sarcophagae</name>
    <dbReference type="NCBI Taxonomy" id="543379"/>
    <lineage>
        <taxon>Eukaryota</taxon>
        <taxon>Metazoa</taxon>
        <taxon>Ecdysozoa</taxon>
        <taxon>Arthropoda</taxon>
        <taxon>Hexapoda</taxon>
        <taxon>Insecta</taxon>
        <taxon>Pterygota</taxon>
        <taxon>Neoptera</taxon>
        <taxon>Endopterygota</taxon>
        <taxon>Hymenoptera</taxon>
        <taxon>Apocrita</taxon>
        <taxon>Proctotrupomorpha</taxon>
        <taxon>Chalcidoidea</taxon>
        <taxon>Pteromalidae</taxon>
        <taxon>Pteromalinae</taxon>
        <taxon>Trichomalopsis</taxon>
    </lineage>
</organism>
<dbReference type="InterPro" id="IPR013087">
    <property type="entry name" value="Znf_C2H2_type"/>
</dbReference>
<dbReference type="SMART" id="SM00355">
    <property type="entry name" value="ZnF_C2H2"/>
    <property type="match status" value="28"/>
</dbReference>
<evidence type="ECO:0000259" key="14">
    <source>
        <dbReference type="PROSITE" id="PS51915"/>
    </source>
</evidence>
<feature type="domain" description="ZAD" evidence="14">
    <location>
        <begin position="201"/>
        <end position="278"/>
    </location>
</feature>
<dbReference type="SMART" id="SM00868">
    <property type="entry name" value="zf-AD"/>
    <property type="match status" value="1"/>
</dbReference>
<feature type="region of interest" description="Disordered" evidence="12">
    <location>
        <begin position="475"/>
        <end position="501"/>
    </location>
</feature>
<dbReference type="Gene3D" id="3.40.1800.20">
    <property type="match status" value="1"/>
</dbReference>
<feature type="domain" description="C2H2-type" evidence="13">
    <location>
        <begin position="509"/>
        <end position="536"/>
    </location>
</feature>
<dbReference type="InterPro" id="IPR012934">
    <property type="entry name" value="Znf_AD"/>
</dbReference>
<feature type="domain" description="C2H2-type" evidence="13">
    <location>
        <begin position="848"/>
        <end position="875"/>
    </location>
</feature>
<evidence type="ECO:0000256" key="12">
    <source>
        <dbReference type="SAM" id="MobiDB-lite"/>
    </source>
</evidence>
<feature type="domain" description="C2H2-type" evidence="13">
    <location>
        <begin position="622"/>
        <end position="649"/>
    </location>
</feature>
<proteinExistence type="predicted"/>
<dbReference type="GO" id="GO:0048598">
    <property type="term" value="P:embryonic morphogenesis"/>
    <property type="evidence" value="ECO:0007669"/>
    <property type="project" value="UniProtKB-ARBA"/>
</dbReference>
<name>A0A232F202_9HYME</name>
<reference evidence="15 16" key="1">
    <citation type="journal article" date="2017" name="Curr. Biol.">
        <title>The Evolution of Venom by Co-option of Single-Copy Genes.</title>
        <authorList>
            <person name="Martinson E.O."/>
            <person name="Mrinalini"/>
            <person name="Kelkar Y.D."/>
            <person name="Chang C.H."/>
            <person name="Werren J.H."/>
        </authorList>
    </citation>
    <scope>NUCLEOTIDE SEQUENCE [LARGE SCALE GENOMIC DNA]</scope>
    <source>
        <strain evidence="15 16">Alberta</strain>
        <tissue evidence="15">Whole body</tissue>
    </source>
</reference>
<evidence type="ECO:0000256" key="7">
    <source>
        <dbReference type="ARBA" id="ARBA00022843"/>
    </source>
</evidence>
<evidence type="ECO:0000256" key="3">
    <source>
        <dbReference type="ARBA" id="ARBA00022723"/>
    </source>
</evidence>
<dbReference type="PROSITE" id="PS51915">
    <property type="entry name" value="ZAD"/>
    <property type="match status" value="1"/>
</dbReference>
<dbReference type="InterPro" id="IPR050826">
    <property type="entry name" value="Krueppel_C2H2_ZnFinger"/>
</dbReference>
<dbReference type="GO" id="GO:0030674">
    <property type="term" value="F:protein-macromolecule adaptor activity"/>
    <property type="evidence" value="ECO:0007669"/>
    <property type="project" value="UniProtKB-ARBA"/>
</dbReference>
<feature type="binding site" evidence="11">
    <location>
        <position position="203"/>
    </location>
    <ligand>
        <name>Zn(2+)</name>
        <dbReference type="ChEBI" id="CHEBI:29105"/>
    </ligand>
</feature>
<feature type="domain" description="C2H2-type" evidence="13">
    <location>
        <begin position="1177"/>
        <end position="1204"/>
    </location>
</feature>
<feature type="domain" description="C2H2-type" evidence="13">
    <location>
        <begin position="1606"/>
        <end position="1634"/>
    </location>
</feature>
<evidence type="ECO:0000256" key="6">
    <source>
        <dbReference type="ARBA" id="ARBA00022833"/>
    </source>
</evidence>
<feature type="domain" description="C2H2-type" evidence="13">
    <location>
        <begin position="932"/>
        <end position="959"/>
    </location>
</feature>
<comment type="subcellular location">
    <subcellularLocation>
        <location evidence="1">Nucleus</location>
    </subcellularLocation>
</comment>
<dbReference type="GO" id="GO:0043565">
    <property type="term" value="F:sequence-specific DNA binding"/>
    <property type="evidence" value="ECO:0007669"/>
    <property type="project" value="UniProtKB-ARBA"/>
</dbReference>
<feature type="domain" description="C2H2-type" evidence="13">
    <location>
        <begin position="1205"/>
        <end position="1232"/>
    </location>
</feature>
<feature type="domain" description="C2H2-type" evidence="13">
    <location>
        <begin position="1035"/>
        <end position="1063"/>
    </location>
</feature>
<feature type="domain" description="C2H2-type" evidence="13">
    <location>
        <begin position="904"/>
        <end position="931"/>
    </location>
</feature>
<dbReference type="FunFam" id="3.30.160.60:FF:000045">
    <property type="entry name" value="ZFP69 zinc finger protein B"/>
    <property type="match status" value="1"/>
</dbReference>
<keyword evidence="6 11" id="KW-0862">Zinc</keyword>
<evidence type="ECO:0000256" key="2">
    <source>
        <dbReference type="ARBA" id="ARBA00022499"/>
    </source>
</evidence>
<dbReference type="Proteomes" id="UP000215335">
    <property type="component" value="Unassembled WGS sequence"/>
</dbReference>
<dbReference type="PROSITE" id="PS50157">
    <property type="entry name" value="ZINC_FINGER_C2H2_2"/>
    <property type="match status" value="27"/>
</dbReference>
<dbReference type="SMART" id="SM00746">
    <property type="entry name" value="TRASH"/>
    <property type="match status" value="4"/>
</dbReference>
<dbReference type="SUPFAM" id="SSF57667">
    <property type="entry name" value="beta-beta-alpha zinc fingers"/>
    <property type="match status" value="15"/>
</dbReference>
<evidence type="ECO:0000256" key="5">
    <source>
        <dbReference type="ARBA" id="ARBA00022771"/>
    </source>
</evidence>
<evidence type="ECO:0000313" key="16">
    <source>
        <dbReference type="Proteomes" id="UP000215335"/>
    </source>
</evidence>
<dbReference type="EMBL" id="NNAY01001291">
    <property type="protein sequence ID" value="OXU24467.1"/>
    <property type="molecule type" value="Genomic_DNA"/>
</dbReference>
<feature type="region of interest" description="Disordered" evidence="12">
    <location>
        <begin position="327"/>
        <end position="348"/>
    </location>
</feature>
<feature type="domain" description="C2H2-type" evidence="13">
    <location>
        <begin position="594"/>
        <end position="621"/>
    </location>
</feature>
<feature type="domain" description="C2H2-type" evidence="13">
    <location>
        <begin position="876"/>
        <end position="899"/>
    </location>
</feature>
<dbReference type="FunFam" id="3.30.160.60:FF:000688">
    <property type="entry name" value="zinc finger protein 197 isoform X1"/>
    <property type="match status" value="1"/>
</dbReference>
<feature type="domain" description="C2H2-type" evidence="13">
    <location>
        <begin position="1120"/>
        <end position="1147"/>
    </location>
</feature>
<dbReference type="GO" id="GO:0003690">
    <property type="term" value="F:double-stranded DNA binding"/>
    <property type="evidence" value="ECO:0007669"/>
    <property type="project" value="UniProtKB-ARBA"/>
</dbReference>
<dbReference type="FunFam" id="3.30.160.60:FF:000295">
    <property type="entry name" value="zinc finger protein 19"/>
    <property type="match status" value="1"/>
</dbReference>
<feature type="domain" description="C2H2-type" evidence="13">
    <location>
        <begin position="1494"/>
        <end position="1521"/>
    </location>
</feature>
<feature type="domain" description="C2H2-type" evidence="13">
    <location>
        <begin position="537"/>
        <end position="565"/>
    </location>
</feature>
<feature type="domain" description="C2H2-type" evidence="13">
    <location>
        <begin position="1261"/>
        <end position="1288"/>
    </location>
</feature>
<feature type="compositionally biased region" description="Basic residues" evidence="12">
    <location>
        <begin position="1329"/>
        <end position="1353"/>
    </location>
</feature>
<evidence type="ECO:0000256" key="9">
    <source>
        <dbReference type="ARBA" id="ARBA00023242"/>
    </source>
</evidence>
<keyword evidence="2" id="KW-1017">Isopeptide bond</keyword>
<evidence type="ECO:0000259" key="13">
    <source>
        <dbReference type="PROSITE" id="PS50157"/>
    </source>
</evidence>
<feature type="region of interest" description="Disordered" evidence="12">
    <location>
        <begin position="1329"/>
        <end position="1430"/>
    </location>
</feature>
<sequence>MKQQVAPPTLTICPRSLHRLAHISSVRGNFYFCERPVFYHFRIWRENFADFRKLAQTFHRSRRHDVYQSLRESRCDLCLHHVKTTSPALLYLGIPTFFSKQSGVSSTLENCTMEEVPSDVEVDIKNVSKGIIIRDREEITDKGEEIKTTEYFLDVGEQGDEVDDTQFVTVQSEQDGHFVAVEVGDSGQLIIPDKDVILWNEICRVCANSGSDKEFIPIFSGEGLEHDLSSKIHTYLPMRVYENDTLPLQVCYNCAATMIAWDEIFKGCMDAQQRLLELQSKLNLKDQYYNDSPVEEENMGTVLEVETTNHEESQMAAKDSLETLQIVEPNRSRSSQTPKTDTSHKLKNHLDEKKSFRFSNSNESGCLSVVTLTQNLEKEHFNGLVEKRDSLVSETVDAVAKETRITTRVLNSLEIRTWKETDEISDLTKNTKLSEEEITTATANVADLLEHEESEKVEDETRMKIAEFSSSADDCLDRSYENSDVDAPEKASSETDKKVKSQKRMPVSYTCDDCGKIFKFKDTFSRHRRIHSDERPFTCHVCGKRFRDSGGLCRHVRDVHAKMKKWPCSRCSRSFASKATRDDHERTHTGERPYICDSCGKSFKTKASLYIHAKIHTDLFPHVCVHCDKSFRRRQELLAHVTTHTGEKNFKCDVCFKSFRIKMELRRHALSHSDDKPFVCELCDFRCKQRRYLNNHVKHKHSLIEKTPYEGASTCLNLEDGGVITILTTEPAMIASEIDATTVVTPRRRKRSKRDSLDVEGSNKSKSANRTGQRRQEIIQAKVIVDGTIYYKCEECPKLLSTPYNYIAHKRVHTHERPCTCEICGKSFTAGSSLNRHVRDVHQKIKDYKCDYCDRRLASKVARDEHQRTHTDERPHVCETCGKSFRQRASLSVHRRFHSKSFLFNCKLCHRGFPRKQDMERHELTHTDQKPYGCKVCDKTFRSSASAIRHRSTHDNDNKHICDGNPDIFHCRQASSNVQRKPCTKEKQEKLLPSFRPAKQCTKLLEAVDPLKVDEPPDTEDLAKQIQETVERFTYMCGVCDELFDEEDALMRHIRKAHEESDSELNPMRYECSICGRSYETKIGLIRHLAKHRGTTHLPGEEKLLAESKIRLAHMSGSVYKCNICMKVLSCPKSFLRHIRVHKNEKPIVCDKCGKSYRMEQDLKRHQDDVHEKIKRFPCDLCEMSFAAKGTRDAHRRIHTGEKPFECNECGKFFRSVSLLGVHKRMHQDYRPHKCNSCEKAFRSKQKLEAHEAIHTGIRPYPCDICKKSFAAKGEVTRHRSVHFNEKRFLCSECGLAFRLNRSKELQQTCASFKEFQKIYKHALPASKIKRKAQLPSKSAKKRTSRTIKKKSVKQIPKIKMESENHCTTQKEDNLEDSENSIFAEVQPESPHSDGVDDHDADDPDFELTPDISPSKTKKSRRKLSVDNSTAAHTGNLECTECNKKFRMYNSYQIHMRRHTGEKPYTCHICGKQFGQTGSLYYHLKHVHGGVKNHACDICGRCFAMKTAMEDHRRIHTGERPYVCDSCGKTFKTKASLYIHSKIHTNEYPFKCSYCKKLFRWKQQMISHETTHTGEKNHICDICGKGFGVKNELTRHRRTHSLDKPFTCQKCGVSFGQKRYLTNHNRTRHKTKVAGSS</sequence>
<feature type="domain" description="C2H2-type" evidence="13">
    <location>
        <begin position="1148"/>
        <end position="1176"/>
    </location>
</feature>
<dbReference type="InterPro" id="IPR036236">
    <property type="entry name" value="Znf_C2H2_sf"/>
</dbReference>
<evidence type="ECO:0000256" key="10">
    <source>
        <dbReference type="PROSITE-ProRule" id="PRU00042"/>
    </source>
</evidence>
<dbReference type="SUPFAM" id="SSF57716">
    <property type="entry name" value="Glucocorticoid receptor-like (DNA-binding domain)"/>
    <property type="match status" value="1"/>
</dbReference>
<dbReference type="PROSITE" id="PS00028">
    <property type="entry name" value="ZINC_FINGER_C2H2_1"/>
    <property type="match status" value="28"/>
</dbReference>
<dbReference type="InterPro" id="IPR011017">
    <property type="entry name" value="TRASH_dom"/>
</dbReference>
<keyword evidence="3 11" id="KW-0479">Metal-binding</keyword>
<keyword evidence="4" id="KW-0677">Repeat</keyword>
<evidence type="ECO:0000256" key="1">
    <source>
        <dbReference type="ARBA" id="ARBA00004123"/>
    </source>
</evidence>
<comment type="caution">
    <text evidence="15">The sequence shown here is derived from an EMBL/GenBank/DDBJ whole genome shotgun (WGS) entry which is preliminary data.</text>
</comment>
<feature type="binding site" evidence="11">
    <location>
        <position position="206"/>
    </location>
    <ligand>
        <name>Zn(2+)</name>
        <dbReference type="ChEBI" id="CHEBI:29105"/>
    </ligand>
</feature>
<dbReference type="GO" id="GO:0008270">
    <property type="term" value="F:zinc ion binding"/>
    <property type="evidence" value="ECO:0007669"/>
    <property type="project" value="UniProtKB-UniRule"/>
</dbReference>
<feature type="compositionally biased region" description="Basic and acidic residues" evidence="12">
    <location>
        <begin position="475"/>
        <end position="499"/>
    </location>
</feature>
<feature type="binding site" evidence="11">
    <location>
        <position position="251"/>
    </location>
    <ligand>
        <name>Zn(2+)</name>
        <dbReference type="ChEBI" id="CHEBI:29105"/>
    </ligand>
</feature>
<accession>A0A232F202</accession>
<dbReference type="Pfam" id="PF07776">
    <property type="entry name" value="zf-AD"/>
    <property type="match status" value="1"/>
</dbReference>
<evidence type="ECO:0000256" key="4">
    <source>
        <dbReference type="ARBA" id="ARBA00022737"/>
    </source>
</evidence>
<keyword evidence="5 10" id="KW-0863">Zinc-finger</keyword>
<dbReference type="GO" id="GO:0005634">
    <property type="term" value="C:nucleus"/>
    <property type="evidence" value="ECO:0007669"/>
    <property type="project" value="UniProtKB-SubCell"/>
</dbReference>
<dbReference type="FunFam" id="3.30.160.60:FF:000624">
    <property type="entry name" value="zinc finger protein 697"/>
    <property type="match status" value="3"/>
</dbReference>
<feature type="domain" description="C2H2-type" evidence="13">
    <location>
        <begin position="1522"/>
        <end position="1549"/>
    </location>
</feature>
<feature type="domain" description="C2H2-type" evidence="13">
    <location>
        <begin position="1437"/>
        <end position="1464"/>
    </location>
</feature>
<gene>
    <name evidence="15" type="ORF">TSAR_001583</name>
</gene>
<keyword evidence="16" id="KW-1185">Reference proteome</keyword>
<feature type="domain" description="C2H2-type" evidence="13">
    <location>
        <begin position="1550"/>
        <end position="1577"/>
    </location>
</feature>
<dbReference type="FunFam" id="3.30.160.60:FF:000690">
    <property type="entry name" value="Zinc finger protein 354C"/>
    <property type="match status" value="1"/>
</dbReference>
<feature type="domain" description="C2H2-type" evidence="13">
    <location>
        <begin position="1070"/>
        <end position="1097"/>
    </location>
</feature>
<dbReference type="GO" id="GO:0003682">
    <property type="term" value="F:chromatin binding"/>
    <property type="evidence" value="ECO:0007669"/>
    <property type="project" value="UniProtKB-ARBA"/>
</dbReference>
<dbReference type="OrthoDB" id="9411774at2759"/>
<evidence type="ECO:0000256" key="8">
    <source>
        <dbReference type="ARBA" id="ARBA00023125"/>
    </source>
</evidence>
<feature type="domain" description="C2H2-type" evidence="13">
    <location>
        <begin position="791"/>
        <end position="818"/>
    </location>
</feature>
<feature type="binding site" evidence="11">
    <location>
        <position position="254"/>
    </location>
    <ligand>
        <name>Zn(2+)</name>
        <dbReference type="ChEBI" id="CHEBI:29105"/>
    </ligand>
</feature>
<dbReference type="PANTHER" id="PTHR24377">
    <property type="entry name" value="IP01015P-RELATED"/>
    <property type="match status" value="1"/>
</dbReference>
<feature type="compositionally biased region" description="Basic and acidic residues" evidence="12">
    <location>
        <begin position="754"/>
        <end position="763"/>
    </location>
</feature>
<dbReference type="Gene3D" id="3.30.160.60">
    <property type="entry name" value="Classic Zinc Finger"/>
    <property type="match status" value="25"/>
</dbReference>
<dbReference type="Pfam" id="PF00096">
    <property type="entry name" value="zf-C2H2"/>
    <property type="match status" value="15"/>
</dbReference>
<feature type="region of interest" description="Disordered" evidence="12">
    <location>
        <begin position="742"/>
        <end position="774"/>
    </location>
</feature>
<feature type="domain" description="C2H2-type" evidence="13">
    <location>
        <begin position="819"/>
        <end position="847"/>
    </location>
</feature>
<feature type="domain" description="C2H2-type" evidence="13">
    <location>
        <begin position="566"/>
        <end position="593"/>
    </location>
</feature>
<dbReference type="FunFam" id="3.30.160.60:FF:000446">
    <property type="entry name" value="Zinc finger protein"/>
    <property type="match status" value="4"/>
</dbReference>